<keyword evidence="1" id="KW-1133">Transmembrane helix</keyword>
<dbReference type="PROSITE" id="PS50125">
    <property type="entry name" value="GUANYLATE_CYCLASE_2"/>
    <property type="match status" value="1"/>
</dbReference>
<dbReference type="Gene3D" id="3.30.70.1230">
    <property type="entry name" value="Nucleotide cyclase"/>
    <property type="match status" value="1"/>
</dbReference>
<dbReference type="Pfam" id="PF00211">
    <property type="entry name" value="Guanylate_cyc"/>
    <property type="match status" value="1"/>
</dbReference>
<name>A0A3B0C869_9FLAO</name>
<feature type="domain" description="Guanylate cyclase" evidence="2">
    <location>
        <begin position="184"/>
        <end position="313"/>
    </location>
</feature>
<evidence type="ECO:0000256" key="1">
    <source>
        <dbReference type="SAM" id="Phobius"/>
    </source>
</evidence>
<dbReference type="SUPFAM" id="SSF55073">
    <property type="entry name" value="Nucleotide cyclase"/>
    <property type="match status" value="1"/>
</dbReference>
<feature type="transmembrane region" description="Helical" evidence="1">
    <location>
        <begin position="94"/>
        <end position="116"/>
    </location>
</feature>
<dbReference type="Proteomes" id="UP000276603">
    <property type="component" value="Unassembled WGS sequence"/>
</dbReference>
<dbReference type="GO" id="GO:0009190">
    <property type="term" value="P:cyclic nucleotide biosynthetic process"/>
    <property type="evidence" value="ECO:0007669"/>
    <property type="project" value="InterPro"/>
</dbReference>
<feature type="transmembrane region" description="Helical" evidence="1">
    <location>
        <begin position="136"/>
        <end position="155"/>
    </location>
</feature>
<dbReference type="GO" id="GO:0004016">
    <property type="term" value="F:adenylate cyclase activity"/>
    <property type="evidence" value="ECO:0007669"/>
    <property type="project" value="UniProtKB-ARBA"/>
</dbReference>
<keyword evidence="1" id="KW-0812">Transmembrane</keyword>
<sequence length="370" mass="42537">MVHPKYKRYFRQTLAFGLIWLTFGLIYALLEKGILGRLIEYPSTGVAYDFQNALIYIGVGSFFGGLVQGWIEVTWLRKRFAKNRFWVKILFKSVFYLLFLILFLILLSLITNARRLGIPIYDPIALENVSQFVGDFAFWSVIIYAGAALDVALFYSEVNAYLGNGAIYNYSLGKYHKPREEKRIFMFLDMKSSTFIAEQLGHLEYFTLLKMYYADMTNPILETLGEIYQYVGDEIVVSWSLKNGSYNNNCLECFRKIDNRFKERSAYYRKRFGVVPGFKAGYHIGKVTVGEIGIIKKDIIYTGDTLNTTARIQEECNTYNAKTLVSNDLIKVLPKSDAFLFTKIGSLILKGKTKAIQLFRMDFNLPPSKG</sequence>
<evidence type="ECO:0000313" key="3">
    <source>
        <dbReference type="EMBL" id="RKN81740.1"/>
    </source>
</evidence>
<dbReference type="GO" id="GO:0035556">
    <property type="term" value="P:intracellular signal transduction"/>
    <property type="evidence" value="ECO:0007669"/>
    <property type="project" value="InterPro"/>
</dbReference>
<dbReference type="InterPro" id="IPR001054">
    <property type="entry name" value="A/G_cyclase"/>
</dbReference>
<feature type="transmembrane region" description="Helical" evidence="1">
    <location>
        <begin position="50"/>
        <end position="73"/>
    </location>
</feature>
<accession>A0A3B0C869</accession>
<dbReference type="AlphaFoldDB" id="A0A3B0C869"/>
<evidence type="ECO:0000259" key="2">
    <source>
        <dbReference type="PROSITE" id="PS50125"/>
    </source>
</evidence>
<reference evidence="3 4" key="1">
    <citation type="submission" date="2018-10" db="EMBL/GenBank/DDBJ databases">
        <title>Ulvibacterium marinum gen. nov., sp. nov., a novel marine bacterium of the family Flavobacteriaceae, isolated from a culture of the green alga Ulva prolifera.</title>
        <authorList>
            <person name="Zhang Z."/>
        </authorList>
    </citation>
    <scope>NUCLEOTIDE SEQUENCE [LARGE SCALE GENOMIC DNA]</scope>
    <source>
        <strain evidence="3 4">CCMM003</strain>
    </source>
</reference>
<feature type="transmembrane region" description="Helical" evidence="1">
    <location>
        <begin position="12"/>
        <end position="30"/>
    </location>
</feature>
<dbReference type="OrthoDB" id="9768499at2"/>
<comment type="caution">
    <text evidence="3">The sequence shown here is derived from an EMBL/GenBank/DDBJ whole genome shotgun (WGS) entry which is preliminary data.</text>
</comment>
<organism evidence="3 4">
    <name type="scientific">Ulvibacterium marinum</name>
    <dbReference type="NCBI Taxonomy" id="2419782"/>
    <lineage>
        <taxon>Bacteria</taxon>
        <taxon>Pseudomonadati</taxon>
        <taxon>Bacteroidota</taxon>
        <taxon>Flavobacteriia</taxon>
        <taxon>Flavobacteriales</taxon>
        <taxon>Flavobacteriaceae</taxon>
        <taxon>Ulvibacterium</taxon>
    </lineage>
</organism>
<keyword evidence="4" id="KW-1185">Reference proteome</keyword>
<proteinExistence type="predicted"/>
<dbReference type="CDD" id="cd07302">
    <property type="entry name" value="CHD"/>
    <property type="match status" value="1"/>
</dbReference>
<dbReference type="EMBL" id="RBCJ01000002">
    <property type="protein sequence ID" value="RKN81740.1"/>
    <property type="molecule type" value="Genomic_DNA"/>
</dbReference>
<gene>
    <name evidence="3" type="ORF">D7Z94_12665</name>
</gene>
<keyword evidence="1" id="KW-0472">Membrane</keyword>
<protein>
    <submittedName>
        <fullName evidence="3">Adenylate/guanylate cyclase domain-containing protein</fullName>
    </submittedName>
</protein>
<dbReference type="RefSeq" id="WP_120711893.1">
    <property type="nucleotide sequence ID" value="NZ_RBCJ01000002.1"/>
</dbReference>
<dbReference type="InterPro" id="IPR029787">
    <property type="entry name" value="Nucleotide_cyclase"/>
</dbReference>
<evidence type="ECO:0000313" key="4">
    <source>
        <dbReference type="Proteomes" id="UP000276603"/>
    </source>
</evidence>